<comment type="caution">
    <text evidence="4">The sequence shown here is derived from an EMBL/GenBank/DDBJ whole genome shotgun (WGS) entry which is preliminary data.</text>
</comment>
<dbReference type="Proteomes" id="UP000252118">
    <property type="component" value="Unassembled WGS sequence"/>
</dbReference>
<dbReference type="OrthoDB" id="1724615at2"/>
<keyword evidence="2" id="KW-0472">Membrane</keyword>
<dbReference type="AlphaFoldDB" id="A0A366EZC6"/>
<feature type="transmembrane region" description="Helical" evidence="2">
    <location>
        <begin position="20"/>
        <end position="46"/>
    </location>
</feature>
<reference evidence="4 5" key="1">
    <citation type="submission" date="2018-06" db="EMBL/GenBank/DDBJ databases">
        <title>Freshwater and sediment microbial communities from various areas in North America, analyzing microbe dynamics in response to fracking.</title>
        <authorList>
            <person name="Lamendella R."/>
        </authorList>
    </citation>
    <scope>NUCLEOTIDE SEQUENCE [LARGE SCALE GENOMIC DNA]</scope>
    <source>
        <strain evidence="4 5">97B</strain>
    </source>
</reference>
<dbReference type="InterPro" id="IPR038076">
    <property type="entry name" value="MgtE_N_sf"/>
</dbReference>
<dbReference type="Pfam" id="PF03448">
    <property type="entry name" value="MgtE_N"/>
    <property type="match status" value="1"/>
</dbReference>
<dbReference type="EMBL" id="QNRJ01000002">
    <property type="protein sequence ID" value="RBP06815.1"/>
    <property type="molecule type" value="Genomic_DNA"/>
</dbReference>
<keyword evidence="1" id="KW-0175">Coiled coil</keyword>
<sequence>MAKVIEEENKEQSSRFQRVVFIIFIPLLFTITFALVIMTVAGINVFEKAQSFSSDIPFLANILPSNEAREADELHERMVSLQASIEDQEAKIAQLQNEVDKKDSDNEQLQATIQQQKEELEELRQIGEENKRAFKEVVNTFESMSAKSAAPVLMKMDDDEAMKILSNIKPDTLADILEKMPPEDAARYTELLSTVER</sequence>
<keyword evidence="2" id="KW-1133">Transmembrane helix</keyword>
<keyword evidence="4" id="KW-0966">Cell projection</keyword>
<proteinExistence type="predicted"/>
<feature type="domain" description="Magnesium transporter MgtE intracellular" evidence="3">
    <location>
        <begin position="136"/>
        <end position="194"/>
    </location>
</feature>
<keyword evidence="4" id="KW-0969">Cilium</keyword>
<protein>
    <submittedName>
        <fullName evidence="4">Flagellar motility protein MotE (MotC chaperone)</fullName>
    </submittedName>
</protein>
<feature type="coiled-coil region" evidence="1">
    <location>
        <begin position="71"/>
        <end position="133"/>
    </location>
</feature>
<keyword evidence="4" id="KW-0282">Flagellum</keyword>
<dbReference type="InterPro" id="IPR006668">
    <property type="entry name" value="Mg_transptr_MgtE_intracell_dom"/>
</dbReference>
<evidence type="ECO:0000313" key="4">
    <source>
        <dbReference type="EMBL" id="RBP06815.1"/>
    </source>
</evidence>
<dbReference type="RefSeq" id="WP_113968220.1">
    <property type="nucleotide sequence ID" value="NZ_QNRJ01000002.1"/>
</dbReference>
<organism evidence="4 5">
    <name type="scientific">Rossellomorea aquimaris</name>
    <dbReference type="NCBI Taxonomy" id="189382"/>
    <lineage>
        <taxon>Bacteria</taxon>
        <taxon>Bacillati</taxon>
        <taxon>Bacillota</taxon>
        <taxon>Bacilli</taxon>
        <taxon>Bacillales</taxon>
        <taxon>Bacillaceae</taxon>
        <taxon>Rossellomorea</taxon>
    </lineage>
</organism>
<evidence type="ECO:0000259" key="3">
    <source>
        <dbReference type="Pfam" id="PF03448"/>
    </source>
</evidence>
<evidence type="ECO:0000313" key="5">
    <source>
        <dbReference type="Proteomes" id="UP000252118"/>
    </source>
</evidence>
<evidence type="ECO:0000256" key="1">
    <source>
        <dbReference type="SAM" id="Coils"/>
    </source>
</evidence>
<name>A0A366EZC6_9BACI</name>
<dbReference type="Gene3D" id="1.25.60.10">
    <property type="entry name" value="MgtE N-terminal domain-like"/>
    <property type="match status" value="1"/>
</dbReference>
<dbReference type="SUPFAM" id="SSF158791">
    <property type="entry name" value="MgtE N-terminal domain-like"/>
    <property type="match status" value="1"/>
</dbReference>
<evidence type="ECO:0000256" key="2">
    <source>
        <dbReference type="SAM" id="Phobius"/>
    </source>
</evidence>
<accession>A0A366EZC6</accession>
<keyword evidence="2" id="KW-0812">Transmembrane</keyword>
<gene>
    <name evidence="4" type="ORF">DET59_102198</name>
</gene>